<proteinExistence type="predicted"/>
<dbReference type="EMBL" id="JAAIUW010000009">
    <property type="protein sequence ID" value="KAF7817096.1"/>
    <property type="molecule type" value="Genomic_DNA"/>
</dbReference>
<gene>
    <name evidence="1" type="ORF">G2W53_031065</name>
</gene>
<organism evidence="1 2">
    <name type="scientific">Senna tora</name>
    <dbReference type="NCBI Taxonomy" id="362788"/>
    <lineage>
        <taxon>Eukaryota</taxon>
        <taxon>Viridiplantae</taxon>
        <taxon>Streptophyta</taxon>
        <taxon>Embryophyta</taxon>
        <taxon>Tracheophyta</taxon>
        <taxon>Spermatophyta</taxon>
        <taxon>Magnoliopsida</taxon>
        <taxon>eudicotyledons</taxon>
        <taxon>Gunneridae</taxon>
        <taxon>Pentapetalae</taxon>
        <taxon>rosids</taxon>
        <taxon>fabids</taxon>
        <taxon>Fabales</taxon>
        <taxon>Fabaceae</taxon>
        <taxon>Caesalpinioideae</taxon>
        <taxon>Cassia clade</taxon>
        <taxon>Senna</taxon>
    </lineage>
</organism>
<protein>
    <submittedName>
        <fullName evidence="1">Transmembrane protein</fullName>
    </submittedName>
</protein>
<dbReference type="PANTHER" id="PTHR36322">
    <property type="entry name" value="TRANSMEMBRANE PROTEIN"/>
    <property type="match status" value="1"/>
</dbReference>
<dbReference type="PANTHER" id="PTHR36322:SF3">
    <property type="entry name" value="TRANSMEMBRANE PROTEIN"/>
    <property type="match status" value="1"/>
</dbReference>
<accession>A0A834TA05</accession>
<comment type="caution">
    <text evidence="1">The sequence shown here is derived from an EMBL/GenBank/DDBJ whole genome shotgun (WGS) entry which is preliminary data.</text>
</comment>
<sequence length="118" mass="14042">MKARQRMQMCEKENAIRLRNRGRIFASPTATNIAIASPSRLLHHPYLHDDDKCLRRCEEGCCGRCDGDEEEKELLYRYLEDQLLLVESMYECGDDDDKEGEEEFRIYIYIYIYIFNSD</sequence>
<keyword evidence="1" id="KW-0812">Transmembrane</keyword>
<evidence type="ECO:0000313" key="2">
    <source>
        <dbReference type="Proteomes" id="UP000634136"/>
    </source>
</evidence>
<reference evidence="1" key="1">
    <citation type="submission" date="2020-09" db="EMBL/GenBank/DDBJ databases">
        <title>Genome-Enabled Discovery of Anthraquinone Biosynthesis in Senna tora.</title>
        <authorList>
            <person name="Kang S.-H."/>
            <person name="Pandey R.P."/>
            <person name="Lee C.-M."/>
            <person name="Sim J.-S."/>
            <person name="Jeong J.-T."/>
            <person name="Choi B.-S."/>
            <person name="Jung M."/>
            <person name="Ginzburg D."/>
            <person name="Zhao K."/>
            <person name="Won S.Y."/>
            <person name="Oh T.-J."/>
            <person name="Yu Y."/>
            <person name="Kim N.-H."/>
            <person name="Lee O.R."/>
            <person name="Lee T.-H."/>
            <person name="Bashyal P."/>
            <person name="Kim T.-S."/>
            <person name="Lee W.-H."/>
            <person name="Kawkins C."/>
            <person name="Kim C.-K."/>
            <person name="Kim J.S."/>
            <person name="Ahn B.O."/>
            <person name="Rhee S.Y."/>
            <person name="Sohng J.K."/>
        </authorList>
    </citation>
    <scope>NUCLEOTIDE SEQUENCE</scope>
    <source>
        <tissue evidence="1">Leaf</tissue>
    </source>
</reference>
<keyword evidence="1" id="KW-0472">Membrane</keyword>
<evidence type="ECO:0000313" key="1">
    <source>
        <dbReference type="EMBL" id="KAF7817096.1"/>
    </source>
</evidence>
<keyword evidence="2" id="KW-1185">Reference proteome</keyword>
<name>A0A834TA05_9FABA</name>
<dbReference type="Proteomes" id="UP000634136">
    <property type="component" value="Unassembled WGS sequence"/>
</dbReference>
<dbReference type="AlphaFoldDB" id="A0A834TA05"/>